<evidence type="ECO:0000256" key="1">
    <source>
        <dbReference type="ARBA" id="ARBA00004613"/>
    </source>
</evidence>
<dbReference type="Gene3D" id="4.10.40.20">
    <property type="match status" value="1"/>
</dbReference>
<accession>A7RYC6</accession>
<keyword evidence="7" id="KW-1185">Reference proteome</keyword>
<dbReference type="GO" id="GO:0005576">
    <property type="term" value="C:extracellular region"/>
    <property type="evidence" value="ECO:0007669"/>
    <property type="project" value="UniProtKB-SubCell"/>
</dbReference>
<dbReference type="InParanoid" id="A7RYC6"/>
<gene>
    <name evidence="6" type="ORF">NEMVEDRAFT_v1g203955</name>
</gene>
<dbReference type="AlphaFoldDB" id="A7RYC6"/>
<evidence type="ECO:0000313" key="6">
    <source>
        <dbReference type="EMBL" id="EDO43497.1"/>
    </source>
</evidence>
<reference evidence="6 7" key="1">
    <citation type="journal article" date="2007" name="Science">
        <title>Sea anemone genome reveals ancestral eumetazoan gene repertoire and genomic organization.</title>
        <authorList>
            <person name="Putnam N.H."/>
            <person name="Srivastava M."/>
            <person name="Hellsten U."/>
            <person name="Dirks B."/>
            <person name="Chapman J."/>
            <person name="Salamov A."/>
            <person name="Terry A."/>
            <person name="Shapiro H."/>
            <person name="Lindquist E."/>
            <person name="Kapitonov V.V."/>
            <person name="Jurka J."/>
            <person name="Genikhovich G."/>
            <person name="Grigoriev I.V."/>
            <person name="Lucas S.M."/>
            <person name="Steele R.E."/>
            <person name="Finnerty J.R."/>
            <person name="Technau U."/>
            <person name="Martindale M.Q."/>
            <person name="Rokhsar D.S."/>
        </authorList>
    </citation>
    <scope>NUCLEOTIDE SEQUENCE [LARGE SCALE GENOMIC DNA]</scope>
    <source>
        <strain evidence="7">CH2 X CH6</strain>
    </source>
</reference>
<dbReference type="eggNOG" id="ENOG502S9Q5">
    <property type="taxonomic scope" value="Eukaryota"/>
</dbReference>
<protein>
    <recommendedName>
        <fullName evidence="5">IGFBP N-terminal domain-containing protein</fullName>
    </recommendedName>
</protein>
<dbReference type="InterPro" id="IPR011390">
    <property type="entry name" value="IGFBP_rP_mac25"/>
</dbReference>
<dbReference type="InterPro" id="IPR000867">
    <property type="entry name" value="IGFBP-like"/>
</dbReference>
<organism evidence="6 7">
    <name type="scientific">Nematostella vectensis</name>
    <name type="common">Starlet sea anemone</name>
    <dbReference type="NCBI Taxonomy" id="45351"/>
    <lineage>
        <taxon>Eukaryota</taxon>
        <taxon>Metazoa</taxon>
        <taxon>Cnidaria</taxon>
        <taxon>Anthozoa</taxon>
        <taxon>Hexacorallia</taxon>
        <taxon>Actiniaria</taxon>
        <taxon>Edwardsiidae</taxon>
        <taxon>Nematostella</taxon>
    </lineage>
</organism>
<dbReference type="InterPro" id="IPR009030">
    <property type="entry name" value="Growth_fac_rcpt_cys_sf"/>
</dbReference>
<evidence type="ECO:0000259" key="5">
    <source>
        <dbReference type="PROSITE" id="PS51323"/>
    </source>
</evidence>
<dbReference type="HOGENOM" id="CLU_1139177_0_0_1"/>
<dbReference type="GO" id="GO:0005520">
    <property type="term" value="F:insulin-like growth factor binding"/>
    <property type="evidence" value="ECO:0007669"/>
    <property type="project" value="InterPro"/>
</dbReference>
<dbReference type="SMART" id="SM00121">
    <property type="entry name" value="IB"/>
    <property type="match status" value="1"/>
</dbReference>
<keyword evidence="4" id="KW-1015">Disulfide bond</keyword>
<sequence length="244" mass="27547">MEDKLSLTVQRFDPEIVCFLVGRLDKAKQFSFWNSVKSREMARKAWSKLQTVFRTWPSCTINVQTPDNLFVERETCYFLRSSKNSPIYPKPRTNHLKSAIGYRYRMTIPSISPTHGNSHPHLYPIPLRYTRAIFNNSVLIPTPILLNTDMKLLITIALLCVTLPALDALSCLSCDMFECPPPPKDCKGGLAKDICGCCKVCAKVVGERCGGPWNYDGTCDKGLFCDKKGGKGRVFWYGYCEPGQ</sequence>
<dbReference type="PROSITE" id="PS51323">
    <property type="entry name" value="IGFBP_N_2"/>
    <property type="match status" value="1"/>
</dbReference>
<dbReference type="GO" id="GO:0001558">
    <property type="term" value="P:regulation of cell growth"/>
    <property type="evidence" value="ECO:0007669"/>
    <property type="project" value="InterPro"/>
</dbReference>
<comment type="subcellular location">
    <subcellularLocation>
        <location evidence="1">Secreted</location>
    </subcellularLocation>
</comment>
<evidence type="ECO:0000256" key="2">
    <source>
        <dbReference type="ARBA" id="ARBA00022525"/>
    </source>
</evidence>
<dbReference type="SUPFAM" id="SSF57184">
    <property type="entry name" value="Growth factor receptor domain"/>
    <property type="match status" value="1"/>
</dbReference>
<dbReference type="PANTHER" id="PTHR14186">
    <property type="entry name" value="INSULIN-LIKE GROWTH FACTOR BINDING PROTEIN-RELATED"/>
    <property type="match status" value="1"/>
</dbReference>
<evidence type="ECO:0000313" key="7">
    <source>
        <dbReference type="Proteomes" id="UP000001593"/>
    </source>
</evidence>
<dbReference type="EMBL" id="DS469553">
    <property type="protein sequence ID" value="EDO43497.1"/>
    <property type="molecule type" value="Genomic_DNA"/>
</dbReference>
<dbReference type="Pfam" id="PF00219">
    <property type="entry name" value="IGFBP"/>
    <property type="match status" value="1"/>
</dbReference>
<evidence type="ECO:0000256" key="3">
    <source>
        <dbReference type="ARBA" id="ARBA00022729"/>
    </source>
</evidence>
<evidence type="ECO:0000256" key="4">
    <source>
        <dbReference type="ARBA" id="ARBA00023157"/>
    </source>
</evidence>
<dbReference type="PANTHER" id="PTHR14186:SF20">
    <property type="entry name" value="CYSTEINE-RICH MOTOR NEURON 1 PROTEIN-LIKE"/>
    <property type="match status" value="1"/>
</dbReference>
<name>A7RYC6_NEMVE</name>
<keyword evidence="2" id="KW-0964">Secreted</keyword>
<keyword evidence="3" id="KW-0732">Signal</keyword>
<dbReference type="Proteomes" id="UP000001593">
    <property type="component" value="Unassembled WGS sequence"/>
</dbReference>
<proteinExistence type="predicted"/>
<feature type="domain" description="IGFBP N-terminal" evidence="5">
    <location>
        <begin position="167"/>
        <end position="243"/>
    </location>
</feature>